<keyword evidence="4" id="KW-1185">Reference proteome</keyword>
<sequence>MRIDPSLVTAAVASAEVLVNKTLALDSAALQKVADLEGAIVKIALTPLDLSFTLQACSSRLVVSANPEKFTDEEIDVTIEGSPFSLSRLVFEDDKNSLIRSGDIKLLGDAEIAQKFQSMLSGLNIDWESALADIIGDIPAHFIGQKIRQGTSWSKQTHQSLTANIEEHLHEESRLLPNRIELQEQFSEIDRLRLSTERLAARLAKLT</sequence>
<keyword evidence="1" id="KW-0831">Ubiquinone biosynthesis</keyword>
<dbReference type="InterPro" id="IPR038989">
    <property type="entry name" value="UbiJ"/>
</dbReference>
<evidence type="ECO:0000259" key="2">
    <source>
        <dbReference type="Pfam" id="PF02036"/>
    </source>
</evidence>
<comment type="function">
    <text evidence="1">Required for ubiquinone (coenzyme Q) biosynthesis. Binds hydrophobic ubiquinone biosynthetic intermediates via its SCP2 domain and is essential for the stability of the Ubi complex. May constitute a docking platform where Ubi enzymes assemble and access their SCP2-bound polyprenyl substrates.</text>
</comment>
<dbReference type="Pfam" id="PF02036">
    <property type="entry name" value="SCP2"/>
    <property type="match status" value="1"/>
</dbReference>
<keyword evidence="1" id="KW-0963">Cytoplasm</keyword>
<feature type="domain" description="SCP2" evidence="2">
    <location>
        <begin position="20"/>
        <end position="120"/>
    </location>
</feature>
<accession>A0ABY6N3U6</accession>
<dbReference type="Proteomes" id="UP001163739">
    <property type="component" value="Chromosome"/>
</dbReference>
<dbReference type="SUPFAM" id="SSF55718">
    <property type="entry name" value="SCP-like"/>
    <property type="match status" value="1"/>
</dbReference>
<dbReference type="EMBL" id="CP100390">
    <property type="protein sequence ID" value="UZE96764.1"/>
    <property type="molecule type" value="Genomic_DNA"/>
</dbReference>
<evidence type="ECO:0000313" key="4">
    <source>
        <dbReference type="Proteomes" id="UP001163739"/>
    </source>
</evidence>
<dbReference type="PANTHER" id="PTHR38693:SF1">
    <property type="entry name" value="UBIQUINONE BIOSYNTHESIS ACCESSORY FACTOR UBIJ"/>
    <property type="match status" value="1"/>
</dbReference>
<dbReference type="RefSeq" id="WP_265048249.1">
    <property type="nucleotide sequence ID" value="NZ_CP100390.1"/>
</dbReference>
<reference evidence="3" key="1">
    <citation type="submission" date="2022-06" db="EMBL/GenBank/DDBJ databases">
        <title>Alkalimarinus sp. nov., isolated from gut of a Alitta virens.</title>
        <authorList>
            <person name="Yang A.I."/>
            <person name="Shin N.-R."/>
        </authorList>
    </citation>
    <scope>NUCLEOTIDE SEQUENCE</scope>
    <source>
        <strain evidence="3">A2M4</strain>
    </source>
</reference>
<proteinExistence type="inferred from homology"/>
<protein>
    <recommendedName>
        <fullName evidence="1">Ubiquinone biosynthesis accessory factor UbiJ</fullName>
    </recommendedName>
</protein>
<comment type="similarity">
    <text evidence="1">Belongs to the UbiJ family.</text>
</comment>
<dbReference type="HAMAP" id="MF_02215">
    <property type="entry name" value="UbiJ"/>
    <property type="match status" value="1"/>
</dbReference>
<comment type="subcellular location">
    <subcellularLocation>
        <location evidence="1">Cytoplasm</location>
    </subcellularLocation>
</comment>
<dbReference type="InterPro" id="IPR036527">
    <property type="entry name" value="SCP2_sterol-bd_dom_sf"/>
</dbReference>
<evidence type="ECO:0000313" key="3">
    <source>
        <dbReference type="EMBL" id="UZE96764.1"/>
    </source>
</evidence>
<dbReference type="InterPro" id="IPR003033">
    <property type="entry name" value="SCP2_sterol-bd_dom"/>
</dbReference>
<evidence type="ECO:0000256" key="1">
    <source>
        <dbReference type="HAMAP-Rule" id="MF_02215"/>
    </source>
</evidence>
<gene>
    <name evidence="1" type="primary">ubiJ</name>
    <name evidence="3" type="ORF">NKI27_03160</name>
</gene>
<name>A0ABY6N3U6_9ALTE</name>
<comment type="pathway">
    <text evidence="1">Cofactor biosynthesis; ubiquinone biosynthesis.</text>
</comment>
<organism evidence="3 4">
    <name type="scientific">Alkalimarinus alittae</name>
    <dbReference type="NCBI Taxonomy" id="2961619"/>
    <lineage>
        <taxon>Bacteria</taxon>
        <taxon>Pseudomonadati</taxon>
        <taxon>Pseudomonadota</taxon>
        <taxon>Gammaproteobacteria</taxon>
        <taxon>Alteromonadales</taxon>
        <taxon>Alteromonadaceae</taxon>
        <taxon>Alkalimarinus</taxon>
    </lineage>
</organism>
<dbReference type="PANTHER" id="PTHR38693">
    <property type="entry name" value="UBIQUINONE BIOSYNTHESIS PROTEIN UBIJ"/>
    <property type="match status" value="1"/>
</dbReference>